<dbReference type="InterPro" id="IPR013783">
    <property type="entry name" value="Ig-like_fold"/>
</dbReference>
<gene>
    <name evidence="2" type="ORF">JHU38_00555</name>
</gene>
<dbReference type="InterPro" id="IPR024361">
    <property type="entry name" value="BACON"/>
</dbReference>
<reference evidence="2 3" key="1">
    <citation type="submission" date="2021-01" db="EMBL/GenBank/DDBJ databases">
        <title>Prevotella A2931 sp. nov.</title>
        <authorList>
            <person name="Buhl M."/>
            <person name="Oberhettinger P."/>
        </authorList>
    </citation>
    <scope>NUCLEOTIDE SEQUENCE [LARGE SCALE GENOMIC DNA]</scope>
    <source>
        <strain evidence="2 3">A2931</strain>
    </source>
</reference>
<dbReference type="CDD" id="cd14948">
    <property type="entry name" value="BACON"/>
    <property type="match status" value="1"/>
</dbReference>
<name>A0ABS3M2B0_9BACT</name>
<dbReference type="EMBL" id="JAERMS010000001">
    <property type="protein sequence ID" value="MBO1362284.1"/>
    <property type="molecule type" value="Genomic_DNA"/>
</dbReference>
<evidence type="ECO:0000313" key="3">
    <source>
        <dbReference type="Proteomes" id="UP000664265"/>
    </source>
</evidence>
<evidence type="ECO:0000259" key="1">
    <source>
        <dbReference type="Pfam" id="PF13004"/>
    </source>
</evidence>
<organism evidence="2 3">
    <name type="scientific">Prevotella illustrans</name>
    <dbReference type="NCBI Taxonomy" id="2800387"/>
    <lineage>
        <taxon>Bacteria</taxon>
        <taxon>Pseudomonadati</taxon>
        <taxon>Bacteroidota</taxon>
        <taxon>Bacteroidia</taxon>
        <taxon>Bacteroidales</taxon>
        <taxon>Prevotellaceae</taxon>
        <taxon>Prevotella</taxon>
    </lineage>
</organism>
<dbReference type="Proteomes" id="UP000664265">
    <property type="component" value="Unassembled WGS sequence"/>
</dbReference>
<feature type="domain" description="BACON" evidence="1">
    <location>
        <begin position="61"/>
        <end position="113"/>
    </location>
</feature>
<keyword evidence="3" id="KW-1185">Reference proteome</keyword>
<sequence length="316" mass="34593">MAFACLFALLTGVSCTADDKADEALPRLQVSQARYEVALPGTMRDGSVPEIRVIANKGYRIMSSQPWLKVDKAEGTGLTDVKILCDSNLTGSVREGDLTVTSHDLQETIHVIQTLYDPSNIVEPRTFYSEDFDWSLPIAEANGLKDPVGGDDGYTRMSVTDAKVLDAWKASGLTDWYLTVVNHSGANKISIQKGYLHFNSNSYFNTGVILPALQGTTGGSEDVDATLTFRMCPDGSGPDNVPAVVEIIAGPGSFSADKDQPVAEAFSLIYGRQWKEFSFNLYGITTDTRIAIHTTAPNTQKYCRWFLDNLLLKEIK</sequence>
<comment type="caution">
    <text evidence="2">The sequence shown here is derived from an EMBL/GenBank/DDBJ whole genome shotgun (WGS) entry which is preliminary data.</text>
</comment>
<protein>
    <submittedName>
        <fullName evidence="2">BACON domain-containing protein</fullName>
    </submittedName>
</protein>
<evidence type="ECO:0000313" key="2">
    <source>
        <dbReference type="EMBL" id="MBO1362284.1"/>
    </source>
</evidence>
<accession>A0ABS3M2B0</accession>
<proteinExistence type="predicted"/>
<dbReference type="Pfam" id="PF13004">
    <property type="entry name" value="BACON"/>
    <property type="match status" value="1"/>
</dbReference>
<dbReference type="Gene3D" id="2.60.40.10">
    <property type="entry name" value="Immunoglobulins"/>
    <property type="match status" value="1"/>
</dbReference>